<dbReference type="SUPFAM" id="SSF50447">
    <property type="entry name" value="Translation proteins"/>
    <property type="match status" value="1"/>
</dbReference>
<evidence type="ECO:0000256" key="1">
    <source>
        <dbReference type="ARBA" id="ARBA00004496"/>
    </source>
</evidence>
<feature type="domain" description="Tr-type G" evidence="8">
    <location>
        <begin position="1"/>
        <end position="173"/>
    </location>
</feature>
<protein>
    <recommendedName>
        <fullName evidence="2">Selenocysteine-specific elongation factor</fullName>
    </recommendedName>
    <alternativeName>
        <fullName evidence="7">SelB translation factor</fullName>
    </alternativeName>
</protein>
<accession>A0A2N9JDA2</accession>
<dbReference type="PANTHER" id="PTHR43721">
    <property type="entry name" value="ELONGATION FACTOR TU-RELATED"/>
    <property type="match status" value="1"/>
</dbReference>
<dbReference type="Gene3D" id="3.40.50.300">
    <property type="entry name" value="P-loop containing nucleotide triphosphate hydrolases"/>
    <property type="match status" value="1"/>
</dbReference>
<dbReference type="Gene3D" id="1.10.10.10">
    <property type="entry name" value="Winged helix-like DNA-binding domain superfamily/Winged helix DNA-binding domain"/>
    <property type="match status" value="1"/>
</dbReference>
<dbReference type="KEGG" id="mgg:MPLG2_0504"/>
<dbReference type="PROSITE" id="PS51722">
    <property type="entry name" value="G_TR_2"/>
    <property type="match status" value="1"/>
</dbReference>
<dbReference type="OrthoDB" id="9803139at2"/>
<dbReference type="InterPro" id="IPR009000">
    <property type="entry name" value="Transl_B-barrel_sf"/>
</dbReference>
<dbReference type="Gene3D" id="1.10.10.2770">
    <property type="match status" value="1"/>
</dbReference>
<keyword evidence="5" id="KW-0547">Nucleotide-binding</keyword>
<evidence type="ECO:0000256" key="5">
    <source>
        <dbReference type="ARBA" id="ARBA00023134"/>
    </source>
</evidence>
<evidence type="ECO:0000313" key="10">
    <source>
        <dbReference type="Proteomes" id="UP000238164"/>
    </source>
</evidence>
<dbReference type="GO" id="GO:0001514">
    <property type="term" value="P:selenocysteine incorporation"/>
    <property type="evidence" value="ECO:0007669"/>
    <property type="project" value="InterPro"/>
</dbReference>
<evidence type="ECO:0000256" key="6">
    <source>
        <dbReference type="ARBA" id="ARBA00025526"/>
    </source>
</evidence>
<dbReference type="InterPro" id="IPR004535">
    <property type="entry name" value="Transl_elong_SelB"/>
</dbReference>
<comment type="subcellular location">
    <subcellularLocation>
        <location evidence="1">Cytoplasm</location>
    </subcellularLocation>
</comment>
<keyword evidence="3" id="KW-0963">Cytoplasm</keyword>
<keyword evidence="5" id="KW-0342">GTP-binding</keyword>
<evidence type="ECO:0000256" key="3">
    <source>
        <dbReference type="ARBA" id="ARBA00022490"/>
    </source>
</evidence>
<name>A0A2N9JDA2_9ACTN</name>
<dbReference type="InterPro" id="IPR015191">
    <property type="entry name" value="SelB_WHD4"/>
</dbReference>
<dbReference type="CDD" id="cd04171">
    <property type="entry name" value="SelB"/>
    <property type="match status" value="1"/>
</dbReference>
<evidence type="ECO:0000256" key="2">
    <source>
        <dbReference type="ARBA" id="ARBA00015953"/>
    </source>
</evidence>
<dbReference type="InterPro" id="IPR050055">
    <property type="entry name" value="EF-Tu_GTPase"/>
</dbReference>
<dbReference type="GO" id="GO:0003723">
    <property type="term" value="F:RNA binding"/>
    <property type="evidence" value="ECO:0007669"/>
    <property type="project" value="InterPro"/>
</dbReference>
<dbReference type="GO" id="GO:0005525">
    <property type="term" value="F:GTP binding"/>
    <property type="evidence" value="ECO:0007669"/>
    <property type="project" value="UniProtKB-KW"/>
</dbReference>
<dbReference type="InterPro" id="IPR057335">
    <property type="entry name" value="Beta-barrel_SelB"/>
</dbReference>
<dbReference type="InterPro" id="IPR036388">
    <property type="entry name" value="WH-like_DNA-bd_sf"/>
</dbReference>
<dbReference type="NCBIfam" id="TIGR00475">
    <property type="entry name" value="selB"/>
    <property type="match status" value="1"/>
</dbReference>
<dbReference type="Gene3D" id="2.40.30.10">
    <property type="entry name" value="Translation factors"/>
    <property type="match status" value="1"/>
</dbReference>
<proteinExistence type="predicted"/>
<dbReference type="SUPFAM" id="SSF46785">
    <property type="entry name" value="Winged helix' DNA-binding domain"/>
    <property type="match status" value="1"/>
</dbReference>
<sequence>MYVVATAGHVDHGKSTLVRALTGMEPDRLAEEQRRGLTIDLGFAWTTLPSGREVAFVDVPGHERFLGNMLAGVGPAPAVCFVVAADQGWQAQSSDHLDAVVALGITAGLVVITRADLATADQLAATKTEIESRLGRTPLSNAPVLAVSAVNRTGWEHLLNTLDQVLAQVPEPDPEARVRLWIDRSFSIRGAGTVVTGTLTAGTLRRHDRLDLVGVDGRRPVRVRGLQSRNESVPLVTPHARAAVNLREVPAEAVHRGDALVSPDAWPIVIQFDVRRTTGAGFDDLPQQLMVHVGTAAVPARVRPFDHEHARLTLDRALPLKVDDRLVLRTPGGHVVLAGVLVLDVDPPELRRRGDGARLAVDLANRPVGGDPATEVARRGAMRPEQLWRFGLARLTAPPEGVAEKDGWWVDRAVLGAWAASLTRAVDRVHESEPLSPGLSDGAALDLLRHEDPPLPEAALLALVVSAAGLESVRGAVRRPGRPNDLGAAEAAIVQLEQRLREQPFAAPEAEELTALRLGPRELAAAERAGRLLRLDGAVVLLPQAPALAMRTLAGLTQPFTTSEARRAMNTTRRVAIPLLELLDARGWTRRLDGTLRTVVR</sequence>
<evidence type="ECO:0000313" key="9">
    <source>
        <dbReference type="EMBL" id="SPD85540.1"/>
    </source>
</evidence>
<gene>
    <name evidence="9" type="ORF">MPLG2_0504</name>
</gene>
<evidence type="ECO:0000256" key="4">
    <source>
        <dbReference type="ARBA" id="ARBA00022917"/>
    </source>
</evidence>
<dbReference type="EMBL" id="LT985188">
    <property type="protein sequence ID" value="SPD85540.1"/>
    <property type="molecule type" value="Genomic_DNA"/>
</dbReference>
<dbReference type="GO" id="GO:0005737">
    <property type="term" value="C:cytoplasm"/>
    <property type="evidence" value="ECO:0007669"/>
    <property type="project" value="UniProtKB-SubCell"/>
</dbReference>
<reference evidence="9 10" key="1">
    <citation type="submission" date="2018-02" db="EMBL/GenBank/DDBJ databases">
        <authorList>
            <person name="Cohen D.B."/>
            <person name="Kent A.D."/>
        </authorList>
    </citation>
    <scope>NUCLEOTIDE SEQUENCE [LARGE SCALE GENOMIC DNA]</scope>
    <source>
        <strain evidence="9">1</strain>
    </source>
</reference>
<dbReference type="Proteomes" id="UP000238164">
    <property type="component" value="Chromosome 1"/>
</dbReference>
<dbReference type="InterPro" id="IPR036390">
    <property type="entry name" value="WH_DNA-bd_sf"/>
</dbReference>
<dbReference type="GO" id="GO:0003746">
    <property type="term" value="F:translation elongation factor activity"/>
    <property type="evidence" value="ECO:0007669"/>
    <property type="project" value="UniProtKB-KW"/>
</dbReference>
<dbReference type="Pfam" id="PF03144">
    <property type="entry name" value="GTP_EFTU_D2"/>
    <property type="match status" value="1"/>
</dbReference>
<dbReference type="PANTHER" id="PTHR43721:SF22">
    <property type="entry name" value="ELONGATION FACTOR TU, MITOCHONDRIAL"/>
    <property type="match status" value="1"/>
</dbReference>
<comment type="function">
    <text evidence="6">Translation factor necessary for the incorporation of selenocysteine into proteins. It probably replaces EF-Tu for the insertion of selenocysteine directed by the UGA codon. SelB binds GTP and GDP.</text>
</comment>
<dbReference type="GO" id="GO:0003924">
    <property type="term" value="F:GTPase activity"/>
    <property type="evidence" value="ECO:0007669"/>
    <property type="project" value="InterPro"/>
</dbReference>
<dbReference type="RefSeq" id="WP_105184748.1">
    <property type="nucleotide sequence ID" value="NZ_BAAAGO010000042.1"/>
</dbReference>
<dbReference type="SUPFAM" id="SSF52540">
    <property type="entry name" value="P-loop containing nucleoside triphosphate hydrolases"/>
    <property type="match status" value="1"/>
</dbReference>
<dbReference type="Pfam" id="PF09107">
    <property type="entry name" value="WHD_3rd_SelB"/>
    <property type="match status" value="1"/>
</dbReference>
<keyword evidence="9" id="KW-0251">Elongation factor</keyword>
<dbReference type="InterPro" id="IPR000795">
    <property type="entry name" value="T_Tr_GTP-bd_dom"/>
</dbReference>
<keyword evidence="4" id="KW-0648">Protein biosynthesis</keyword>
<dbReference type="Pfam" id="PF00009">
    <property type="entry name" value="GTP_EFTU"/>
    <property type="match status" value="1"/>
</dbReference>
<keyword evidence="10" id="KW-1185">Reference proteome</keyword>
<dbReference type="InterPro" id="IPR004161">
    <property type="entry name" value="EFTu-like_2"/>
</dbReference>
<dbReference type="InterPro" id="IPR027417">
    <property type="entry name" value="P-loop_NTPase"/>
</dbReference>
<organism evidence="9 10">
    <name type="scientific">Micropruina glycogenica</name>
    <dbReference type="NCBI Taxonomy" id="75385"/>
    <lineage>
        <taxon>Bacteria</taxon>
        <taxon>Bacillati</taxon>
        <taxon>Actinomycetota</taxon>
        <taxon>Actinomycetes</taxon>
        <taxon>Propionibacteriales</taxon>
        <taxon>Nocardioidaceae</taxon>
        <taxon>Micropruina</taxon>
    </lineage>
</organism>
<evidence type="ECO:0000256" key="7">
    <source>
        <dbReference type="ARBA" id="ARBA00031615"/>
    </source>
</evidence>
<dbReference type="AlphaFoldDB" id="A0A2N9JDA2"/>
<evidence type="ECO:0000259" key="8">
    <source>
        <dbReference type="PROSITE" id="PS51722"/>
    </source>
</evidence>
<dbReference type="Pfam" id="PF25461">
    <property type="entry name" value="Beta-barrel_SelB"/>
    <property type="match status" value="1"/>
</dbReference>